<protein>
    <submittedName>
        <fullName evidence="1">Uncharacterized protein</fullName>
    </submittedName>
</protein>
<gene>
    <name evidence="1" type="ORF">Zmor_009000</name>
</gene>
<comment type="caution">
    <text evidence="1">The sequence shown here is derived from an EMBL/GenBank/DDBJ whole genome shotgun (WGS) entry which is preliminary data.</text>
</comment>
<dbReference type="Proteomes" id="UP001168821">
    <property type="component" value="Unassembled WGS sequence"/>
</dbReference>
<reference evidence="1" key="1">
    <citation type="journal article" date="2023" name="G3 (Bethesda)">
        <title>Whole genome assemblies of Zophobas morio and Tenebrio molitor.</title>
        <authorList>
            <person name="Kaur S."/>
            <person name="Stinson S.A."/>
            <person name="diCenzo G.C."/>
        </authorList>
    </citation>
    <scope>NUCLEOTIDE SEQUENCE</scope>
    <source>
        <strain evidence="1">QUZm001</strain>
    </source>
</reference>
<feature type="non-terminal residue" evidence="1">
    <location>
        <position position="1"/>
    </location>
</feature>
<accession>A0AA38HIC3</accession>
<keyword evidence="2" id="KW-1185">Reference proteome</keyword>
<proteinExistence type="predicted"/>
<dbReference type="AlphaFoldDB" id="A0AA38HIC3"/>
<organism evidence="1 2">
    <name type="scientific">Zophobas morio</name>
    <dbReference type="NCBI Taxonomy" id="2755281"/>
    <lineage>
        <taxon>Eukaryota</taxon>
        <taxon>Metazoa</taxon>
        <taxon>Ecdysozoa</taxon>
        <taxon>Arthropoda</taxon>
        <taxon>Hexapoda</taxon>
        <taxon>Insecta</taxon>
        <taxon>Pterygota</taxon>
        <taxon>Neoptera</taxon>
        <taxon>Endopterygota</taxon>
        <taxon>Coleoptera</taxon>
        <taxon>Polyphaga</taxon>
        <taxon>Cucujiformia</taxon>
        <taxon>Tenebrionidae</taxon>
        <taxon>Zophobas</taxon>
    </lineage>
</organism>
<evidence type="ECO:0000313" key="2">
    <source>
        <dbReference type="Proteomes" id="UP001168821"/>
    </source>
</evidence>
<sequence>TATFELSVKTAGSIEITPAKTDDKAAVNLDFKAGDTITFNASLKGEDPVTTVDLNTVLTVTDLGEITVADVEHPTTNEISTVLVSKNDNLNKDEITIAKPVADKGDATKFTVLVSPKEESTVYTGDAITVSFTVVANS</sequence>
<name>A0AA38HIC3_9CUCU</name>
<dbReference type="EMBL" id="JALNTZ010002788">
    <property type="protein sequence ID" value="KAJ3616837.1"/>
    <property type="molecule type" value="Genomic_DNA"/>
</dbReference>
<evidence type="ECO:0000313" key="1">
    <source>
        <dbReference type="EMBL" id="KAJ3616837.1"/>
    </source>
</evidence>